<dbReference type="PANTHER" id="PTHR43777">
    <property type="entry name" value="MOLYBDENUM COFACTOR CYTIDYLYLTRANSFERASE"/>
    <property type="match status" value="1"/>
</dbReference>
<keyword evidence="2" id="KW-0808">Transferase</keyword>
<dbReference type="OrthoDB" id="285216at2"/>
<dbReference type="Proteomes" id="UP000249260">
    <property type="component" value="Unassembled WGS sequence"/>
</dbReference>
<feature type="domain" description="MobA-like NTP transferase" evidence="1">
    <location>
        <begin position="7"/>
        <end position="167"/>
    </location>
</feature>
<dbReference type="SUPFAM" id="SSF53448">
    <property type="entry name" value="Nucleotide-diphospho-sugar transferases"/>
    <property type="match status" value="1"/>
</dbReference>
<dbReference type="RefSeq" id="WP_112881954.1">
    <property type="nucleotide sequence ID" value="NZ_QLUW01000002.1"/>
</dbReference>
<dbReference type="PANTHER" id="PTHR43777:SF1">
    <property type="entry name" value="MOLYBDENUM COFACTOR CYTIDYLYLTRANSFERASE"/>
    <property type="match status" value="1"/>
</dbReference>
<dbReference type="InterPro" id="IPR029044">
    <property type="entry name" value="Nucleotide-diphossugar_trans"/>
</dbReference>
<gene>
    <name evidence="2" type="ORF">DL346_09750</name>
</gene>
<evidence type="ECO:0000313" key="3">
    <source>
        <dbReference type="Proteomes" id="UP000249260"/>
    </source>
</evidence>
<evidence type="ECO:0000313" key="2">
    <source>
        <dbReference type="EMBL" id="RAP75729.1"/>
    </source>
</evidence>
<dbReference type="AlphaFoldDB" id="A0A328TZ09"/>
<protein>
    <submittedName>
        <fullName evidence="2">Nucleotidyltransferase family protein</fullName>
    </submittedName>
</protein>
<dbReference type="GO" id="GO:0016779">
    <property type="term" value="F:nucleotidyltransferase activity"/>
    <property type="evidence" value="ECO:0007669"/>
    <property type="project" value="UniProtKB-ARBA"/>
</dbReference>
<name>A0A328TZ09_9BACL</name>
<keyword evidence="3" id="KW-1185">Reference proteome</keyword>
<comment type="caution">
    <text evidence="2">The sequence shown here is derived from an EMBL/GenBank/DDBJ whole genome shotgun (WGS) entry which is preliminary data.</text>
</comment>
<organism evidence="2 3">
    <name type="scientific">Paenibacillus montanisoli</name>
    <dbReference type="NCBI Taxonomy" id="2081970"/>
    <lineage>
        <taxon>Bacteria</taxon>
        <taxon>Bacillati</taxon>
        <taxon>Bacillota</taxon>
        <taxon>Bacilli</taxon>
        <taxon>Bacillales</taxon>
        <taxon>Paenibacillaceae</taxon>
        <taxon>Paenibacillus</taxon>
    </lineage>
</organism>
<sequence length="203" mass="22588">MVEAMEAVILAAGYSSRAAEFKMTLKLGTMTVLEHTVSKFEGICKKVIVVCGFEAERIKEAVSEMMNNHKYDMDIECVVNPSFNQGMFSSIQRGCREVAASSFFITPGDCPLVDKVTIRNLAIEQGQVVIPSFRLKGGHPIKLAGEIKTRILEAPAHSNLREILQGYEKTYLNLEDPGVLMDLDTPEDFEQATEYFNACGKKR</sequence>
<dbReference type="CDD" id="cd04182">
    <property type="entry name" value="GT_2_like_f"/>
    <property type="match status" value="1"/>
</dbReference>
<reference evidence="2 3" key="1">
    <citation type="submission" date="2018-06" db="EMBL/GenBank/DDBJ databases">
        <title>Paenibacillus montanisoli sp. nov., isolated from mountain area soil.</title>
        <authorList>
            <person name="Wu M."/>
        </authorList>
    </citation>
    <scope>NUCLEOTIDE SEQUENCE [LARGE SCALE GENOMIC DNA]</scope>
    <source>
        <strain evidence="2 3">RA17</strain>
    </source>
</reference>
<dbReference type="InterPro" id="IPR025877">
    <property type="entry name" value="MobA-like_NTP_Trfase"/>
</dbReference>
<dbReference type="EMBL" id="QLUW01000002">
    <property type="protein sequence ID" value="RAP75729.1"/>
    <property type="molecule type" value="Genomic_DNA"/>
</dbReference>
<proteinExistence type="predicted"/>
<accession>A0A328TZ09</accession>
<dbReference type="Gene3D" id="3.90.550.10">
    <property type="entry name" value="Spore Coat Polysaccharide Biosynthesis Protein SpsA, Chain A"/>
    <property type="match status" value="1"/>
</dbReference>
<evidence type="ECO:0000259" key="1">
    <source>
        <dbReference type="Pfam" id="PF12804"/>
    </source>
</evidence>
<dbReference type="Pfam" id="PF12804">
    <property type="entry name" value="NTP_transf_3"/>
    <property type="match status" value="1"/>
</dbReference>